<dbReference type="SUPFAM" id="SSF53335">
    <property type="entry name" value="S-adenosyl-L-methionine-dependent methyltransferases"/>
    <property type="match status" value="1"/>
</dbReference>
<comment type="caution">
    <text evidence="1">The sequence shown here is derived from an EMBL/GenBank/DDBJ whole genome shotgun (WGS) entry which is preliminary data.</text>
</comment>
<sequence length="235" mass="25451">MPAPSYHRQHEAGIEPLAWFGSEAGQGLLAVQEAAMARVLASWPAAPWAWLGTPGAAPPDMPGGRGVVLRRDGEGFNGAVRCRLPLPFASEAMGAILLQHALDDGFAIDEVLDECARILMPGGTLWLAALNPWSPYRARWARSGLRARDPGGWQSALRRAGFAVDTVSLQWLGPHWRVAHGDVGVGASDRLRAGIALTVNKRVHALIPPKPLRNLRWQTGTRSHLARRAPAIMDR</sequence>
<evidence type="ECO:0008006" key="3">
    <source>
        <dbReference type="Google" id="ProtNLM"/>
    </source>
</evidence>
<evidence type="ECO:0000313" key="1">
    <source>
        <dbReference type="EMBL" id="MDI9239342.1"/>
    </source>
</evidence>
<organism evidence="1 2">
    <name type="scientific">Lysobacter stagni</name>
    <dbReference type="NCBI Taxonomy" id="3045172"/>
    <lineage>
        <taxon>Bacteria</taxon>
        <taxon>Pseudomonadati</taxon>
        <taxon>Pseudomonadota</taxon>
        <taxon>Gammaproteobacteria</taxon>
        <taxon>Lysobacterales</taxon>
        <taxon>Lysobacteraceae</taxon>
        <taxon>Lysobacter</taxon>
    </lineage>
</organism>
<dbReference type="InterPro" id="IPR029063">
    <property type="entry name" value="SAM-dependent_MTases_sf"/>
</dbReference>
<gene>
    <name evidence="1" type="ORF">QLQ15_10540</name>
</gene>
<dbReference type="Gene3D" id="3.40.50.150">
    <property type="entry name" value="Vaccinia Virus protein VP39"/>
    <property type="match status" value="1"/>
</dbReference>
<proteinExistence type="predicted"/>
<name>A0ABT6XGR4_9GAMM</name>
<protein>
    <recommendedName>
        <fullName evidence="3">Methyltransferase domain-containing protein</fullName>
    </recommendedName>
</protein>
<dbReference type="Proteomes" id="UP001321580">
    <property type="component" value="Unassembled WGS sequence"/>
</dbReference>
<accession>A0ABT6XGR4</accession>
<evidence type="ECO:0000313" key="2">
    <source>
        <dbReference type="Proteomes" id="UP001321580"/>
    </source>
</evidence>
<dbReference type="EMBL" id="JASGBI010000001">
    <property type="protein sequence ID" value="MDI9239342.1"/>
    <property type="molecule type" value="Genomic_DNA"/>
</dbReference>
<keyword evidence="2" id="KW-1185">Reference proteome</keyword>
<reference evidence="1 2" key="1">
    <citation type="submission" date="2023-05" db="EMBL/GenBank/DDBJ databases">
        <title>Lysobacter sp. strain LF1 Genome sequencing and assembly.</title>
        <authorList>
            <person name="Jung Y."/>
        </authorList>
    </citation>
    <scope>NUCLEOTIDE SEQUENCE [LARGE SCALE GENOMIC DNA]</scope>
    <source>
        <strain evidence="1 2">LF1</strain>
    </source>
</reference>
<dbReference type="RefSeq" id="WP_283212738.1">
    <property type="nucleotide sequence ID" value="NZ_JASGBI010000001.1"/>
</dbReference>